<evidence type="ECO:0000256" key="2">
    <source>
        <dbReference type="ARBA" id="ARBA00005467"/>
    </source>
</evidence>
<sequence length="227" mass="27101">MSRSPFESEINETNDSKFPSNAQNSMNTKNYFNFDPNAFNKNDMMNYFNDFLHNTKHPYICIAHVSFKILSVLLYFLGPYIFRSEKSKENDFIITFAITLFLVSLDFYLVKNITGRFLVKMIWWIDSNEDYSNKIVFQTSEESLLNSVNKKVFWYALYINFSIWLMQAIQMLMSFQICWFMLCFLCVFLSFCNLYNFWKCSKEQHKIVGNVLNNINLNLIYKKLFST</sequence>
<proteinExistence type="inferred from homology"/>
<dbReference type="InterPro" id="IPR008564">
    <property type="entry name" value="TVP23-like"/>
</dbReference>
<dbReference type="Pfam" id="PF05832">
    <property type="entry name" value="DUF846"/>
    <property type="match status" value="1"/>
</dbReference>
<feature type="transmembrane region" description="Helical" evidence="6">
    <location>
        <begin position="179"/>
        <end position="198"/>
    </location>
</feature>
<gene>
    <name evidence="8" type="primary">PmlGA01_120051400</name>
    <name evidence="8" type="ORF">PMLGA01_120051400</name>
</gene>
<comment type="subcellular location">
    <subcellularLocation>
        <location evidence="1 6">Membrane</location>
        <topology evidence="1 6">Multi-pass membrane protein</topology>
    </subcellularLocation>
</comment>
<keyword evidence="4 6" id="KW-1133">Transmembrane helix</keyword>
<dbReference type="GO" id="GO:0009306">
    <property type="term" value="P:protein secretion"/>
    <property type="evidence" value="ECO:0007669"/>
    <property type="project" value="TreeGrafter"/>
</dbReference>
<evidence type="ECO:0000256" key="6">
    <source>
        <dbReference type="RuleBase" id="RU361206"/>
    </source>
</evidence>
<reference evidence="8 9" key="1">
    <citation type="submission" date="2016-06" db="EMBL/GenBank/DDBJ databases">
        <authorList>
            <consortium name="Pathogen Informatics"/>
        </authorList>
    </citation>
    <scope>NUCLEOTIDE SEQUENCE [LARGE SCALE GENOMIC DNA]</scope>
    <source>
        <strain evidence="8">PmlGA01</strain>
    </source>
</reference>
<dbReference type="PANTHER" id="PTHR13019">
    <property type="entry name" value="GOLGI APPARATUS MEMBRANE PROTEIN TVP23"/>
    <property type="match status" value="1"/>
</dbReference>
<dbReference type="EMBL" id="LT594500">
    <property type="protein sequence ID" value="SBT80348.1"/>
    <property type="molecule type" value="Genomic_DNA"/>
</dbReference>
<evidence type="ECO:0000256" key="5">
    <source>
        <dbReference type="ARBA" id="ARBA00023136"/>
    </source>
</evidence>
<evidence type="ECO:0000313" key="8">
    <source>
        <dbReference type="EMBL" id="SBT80348.1"/>
    </source>
</evidence>
<feature type="transmembrane region" description="Helical" evidence="6">
    <location>
        <begin position="92"/>
        <end position="110"/>
    </location>
</feature>
<evidence type="ECO:0000256" key="1">
    <source>
        <dbReference type="ARBA" id="ARBA00004141"/>
    </source>
</evidence>
<accession>A0A1C3L1D2</accession>
<keyword evidence="3 6" id="KW-0812">Transmembrane</keyword>
<feature type="transmembrane region" description="Helical" evidence="6">
    <location>
        <begin position="152"/>
        <end position="173"/>
    </location>
</feature>
<dbReference type="AlphaFoldDB" id="A0A1C3L1D2"/>
<dbReference type="GO" id="GO:0000139">
    <property type="term" value="C:Golgi membrane"/>
    <property type="evidence" value="ECO:0007669"/>
    <property type="project" value="TreeGrafter"/>
</dbReference>
<evidence type="ECO:0000313" key="9">
    <source>
        <dbReference type="Proteomes" id="UP000219799"/>
    </source>
</evidence>
<evidence type="ECO:0000256" key="3">
    <source>
        <dbReference type="ARBA" id="ARBA00022692"/>
    </source>
</evidence>
<keyword evidence="5 6" id="KW-0472">Membrane</keyword>
<evidence type="ECO:0000256" key="7">
    <source>
        <dbReference type="SAM" id="MobiDB-lite"/>
    </source>
</evidence>
<dbReference type="PANTHER" id="PTHR13019:SF7">
    <property type="entry name" value="GOLGI APPARATUS MEMBRANE PROTEIN TVP23"/>
    <property type="match status" value="1"/>
</dbReference>
<dbReference type="GO" id="GO:0016192">
    <property type="term" value="P:vesicle-mediated transport"/>
    <property type="evidence" value="ECO:0007669"/>
    <property type="project" value="TreeGrafter"/>
</dbReference>
<name>A0A1C3L1D2_PLAMA</name>
<feature type="region of interest" description="Disordered" evidence="7">
    <location>
        <begin position="1"/>
        <end position="23"/>
    </location>
</feature>
<evidence type="ECO:0000256" key="4">
    <source>
        <dbReference type="ARBA" id="ARBA00022989"/>
    </source>
</evidence>
<feature type="transmembrane region" description="Helical" evidence="6">
    <location>
        <begin position="59"/>
        <end position="80"/>
    </location>
</feature>
<dbReference type="Proteomes" id="UP000219799">
    <property type="component" value="Chromosome 12"/>
</dbReference>
<comment type="similarity">
    <text evidence="2 6">Belongs to the TVP23 family.</text>
</comment>
<dbReference type="VEuPathDB" id="PlasmoDB:PmUG01_12058000"/>
<organism evidence="8 9">
    <name type="scientific">Plasmodium malariae</name>
    <dbReference type="NCBI Taxonomy" id="5858"/>
    <lineage>
        <taxon>Eukaryota</taxon>
        <taxon>Sar</taxon>
        <taxon>Alveolata</taxon>
        <taxon>Apicomplexa</taxon>
        <taxon>Aconoidasida</taxon>
        <taxon>Haemosporida</taxon>
        <taxon>Plasmodiidae</taxon>
        <taxon>Plasmodium</taxon>
        <taxon>Plasmodium (Plasmodium)</taxon>
    </lineage>
</organism>
<protein>
    <recommendedName>
        <fullName evidence="6">Golgi apparatus membrane protein TVP23 homolog</fullName>
    </recommendedName>
</protein>